<evidence type="ECO:0000256" key="10">
    <source>
        <dbReference type="ARBA" id="ARBA00022777"/>
    </source>
</evidence>
<comment type="caution">
    <text evidence="17">The sequence shown here is derived from an EMBL/GenBank/DDBJ whole genome shotgun (WGS) entry which is preliminary data.</text>
</comment>
<gene>
    <name evidence="17" type="primary">phoR</name>
    <name evidence="17" type="ORF">GCM10025791_03750</name>
</gene>
<dbReference type="GO" id="GO:0005886">
    <property type="term" value="C:plasma membrane"/>
    <property type="evidence" value="ECO:0007669"/>
    <property type="project" value="UniProtKB-SubCell"/>
</dbReference>
<dbReference type="InterPro" id="IPR036097">
    <property type="entry name" value="HisK_dim/P_sf"/>
</dbReference>
<feature type="transmembrane region" description="Helical" evidence="15">
    <location>
        <begin position="12"/>
        <end position="43"/>
    </location>
</feature>
<keyword evidence="4" id="KW-0813">Transport</keyword>
<evidence type="ECO:0000256" key="9">
    <source>
        <dbReference type="ARBA" id="ARBA00022741"/>
    </source>
</evidence>
<protein>
    <recommendedName>
        <fullName evidence="3">histidine kinase</fullName>
        <ecNumber evidence="3">2.7.13.3</ecNumber>
    </recommendedName>
</protein>
<dbReference type="InterPro" id="IPR036890">
    <property type="entry name" value="HATPase_C_sf"/>
</dbReference>
<keyword evidence="6" id="KW-0597">Phosphoprotein</keyword>
<evidence type="ECO:0000256" key="5">
    <source>
        <dbReference type="ARBA" id="ARBA00022475"/>
    </source>
</evidence>
<keyword evidence="7" id="KW-0808">Transferase</keyword>
<feature type="domain" description="Histidine kinase" evidence="16">
    <location>
        <begin position="209"/>
        <end position="426"/>
    </location>
</feature>
<dbReference type="GO" id="GO:0005524">
    <property type="term" value="F:ATP binding"/>
    <property type="evidence" value="ECO:0007669"/>
    <property type="project" value="UniProtKB-KW"/>
</dbReference>
<dbReference type="InterPro" id="IPR035965">
    <property type="entry name" value="PAS-like_dom_sf"/>
</dbReference>
<dbReference type="EMBL" id="BAABLX010000003">
    <property type="protein sequence ID" value="GAA4930945.1"/>
    <property type="molecule type" value="Genomic_DNA"/>
</dbReference>
<comment type="subcellular location">
    <subcellularLocation>
        <location evidence="2">Cell membrane</location>
    </subcellularLocation>
</comment>
<evidence type="ECO:0000256" key="12">
    <source>
        <dbReference type="ARBA" id="ARBA00022989"/>
    </source>
</evidence>
<evidence type="ECO:0000313" key="18">
    <source>
        <dbReference type="Proteomes" id="UP001409585"/>
    </source>
</evidence>
<dbReference type="InterPro" id="IPR050351">
    <property type="entry name" value="BphY/WalK/GraS-like"/>
</dbReference>
<proteinExistence type="predicted"/>
<dbReference type="Pfam" id="PF02518">
    <property type="entry name" value="HATPase_c"/>
    <property type="match status" value="1"/>
</dbReference>
<reference evidence="18" key="1">
    <citation type="journal article" date="2019" name="Int. J. Syst. Evol. Microbiol.">
        <title>The Global Catalogue of Microorganisms (GCM) 10K type strain sequencing project: providing services to taxonomists for standard genome sequencing and annotation.</title>
        <authorList>
            <consortium name="The Broad Institute Genomics Platform"/>
            <consortium name="The Broad Institute Genome Sequencing Center for Infectious Disease"/>
            <person name="Wu L."/>
            <person name="Ma J."/>
        </authorList>
    </citation>
    <scope>NUCLEOTIDE SEQUENCE [LARGE SCALE GENOMIC DNA]</scope>
    <source>
        <strain evidence="18">JCM 19134</strain>
    </source>
</reference>
<keyword evidence="5" id="KW-1003">Cell membrane</keyword>
<comment type="catalytic activity">
    <reaction evidence="1">
        <text>ATP + protein L-histidine = ADP + protein N-phospho-L-histidine.</text>
        <dbReference type="EC" id="2.7.13.3"/>
    </reaction>
</comment>
<dbReference type="GO" id="GO:0016036">
    <property type="term" value="P:cellular response to phosphate starvation"/>
    <property type="evidence" value="ECO:0007669"/>
    <property type="project" value="TreeGrafter"/>
</dbReference>
<dbReference type="InterPro" id="IPR003661">
    <property type="entry name" value="HisK_dim/P_dom"/>
</dbReference>
<dbReference type="CDD" id="cd00082">
    <property type="entry name" value="HisKA"/>
    <property type="match status" value="1"/>
</dbReference>
<dbReference type="GO" id="GO:0000155">
    <property type="term" value="F:phosphorelay sensor kinase activity"/>
    <property type="evidence" value="ECO:0007669"/>
    <property type="project" value="InterPro"/>
</dbReference>
<dbReference type="FunFam" id="1.10.287.130:FF:000001">
    <property type="entry name" value="Two-component sensor histidine kinase"/>
    <property type="match status" value="1"/>
</dbReference>
<keyword evidence="9" id="KW-0547">Nucleotide-binding</keyword>
<dbReference type="PRINTS" id="PR00344">
    <property type="entry name" value="BCTRLSENSOR"/>
</dbReference>
<dbReference type="SMART" id="SM00388">
    <property type="entry name" value="HisKA"/>
    <property type="match status" value="1"/>
</dbReference>
<evidence type="ECO:0000256" key="6">
    <source>
        <dbReference type="ARBA" id="ARBA00022553"/>
    </source>
</evidence>
<keyword evidence="11" id="KW-0067">ATP-binding</keyword>
<dbReference type="PROSITE" id="PS50109">
    <property type="entry name" value="HIS_KIN"/>
    <property type="match status" value="1"/>
</dbReference>
<evidence type="ECO:0000256" key="8">
    <source>
        <dbReference type="ARBA" id="ARBA00022692"/>
    </source>
</evidence>
<dbReference type="InterPro" id="IPR004358">
    <property type="entry name" value="Sig_transdc_His_kin-like_C"/>
</dbReference>
<evidence type="ECO:0000256" key="13">
    <source>
        <dbReference type="ARBA" id="ARBA00023012"/>
    </source>
</evidence>
<keyword evidence="8 15" id="KW-0812">Transmembrane</keyword>
<dbReference type="AlphaFoldDB" id="A0AAV3TXD1"/>
<dbReference type="Gene3D" id="3.30.450.20">
    <property type="entry name" value="PAS domain"/>
    <property type="match status" value="1"/>
</dbReference>
<evidence type="ECO:0000256" key="15">
    <source>
        <dbReference type="SAM" id="Phobius"/>
    </source>
</evidence>
<evidence type="ECO:0000313" key="17">
    <source>
        <dbReference type="EMBL" id="GAA4930945.1"/>
    </source>
</evidence>
<keyword evidence="13" id="KW-0902">Two-component regulatory system</keyword>
<dbReference type="PANTHER" id="PTHR45453:SF1">
    <property type="entry name" value="PHOSPHATE REGULON SENSOR PROTEIN PHOR"/>
    <property type="match status" value="1"/>
</dbReference>
<dbReference type="RefSeq" id="WP_345416171.1">
    <property type="nucleotide sequence ID" value="NZ_AP031496.1"/>
</dbReference>
<dbReference type="InterPro" id="IPR005467">
    <property type="entry name" value="His_kinase_dom"/>
</dbReference>
<evidence type="ECO:0000256" key="14">
    <source>
        <dbReference type="ARBA" id="ARBA00023136"/>
    </source>
</evidence>
<name>A0AAV3TXD1_9ALTE</name>
<dbReference type="EC" id="2.7.13.3" evidence="3"/>
<evidence type="ECO:0000256" key="7">
    <source>
        <dbReference type="ARBA" id="ARBA00022679"/>
    </source>
</evidence>
<organism evidence="17 18">
    <name type="scientific">Halioxenophilus aromaticivorans</name>
    <dbReference type="NCBI Taxonomy" id="1306992"/>
    <lineage>
        <taxon>Bacteria</taxon>
        <taxon>Pseudomonadati</taxon>
        <taxon>Pseudomonadota</taxon>
        <taxon>Gammaproteobacteria</taxon>
        <taxon>Alteromonadales</taxon>
        <taxon>Alteromonadaceae</taxon>
        <taxon>Halioxenophilus</taxon>
    </lineage>
</organism>
<evidence type="ECO:0000256" key="1">
    <source>
        <dbReference type="ARBA" id="ARBA00000085"/>
    </source>
</evidence>
<keyword evidence="12 15" id="KW-1133">Transmembrane helix</keyword>
<dbReference type="InterPro" id="IPR003594">
    <property type="entry name" value="HATPase_dom"/>
</dbReference>
<dbReference type="Pfam" id="PF11808">
    <property type="entry name" value="PhoR"/>
    <property type="match status" value="1"/>
</dbReference>
<dbReference type="SUPFAM" id="SSF55785">
    <property type="entry name" value="PYP-like sensor domain (PAS domain)"/>
    <property type="match status" value="1"/>
</dbReference>
<evidence type="ECO:0000259" key="16">
    <source>
        <dbReference type="PROSITE" id="PS50109"/>
    </source>
</evidence>
<keyword evidence="10 17" id="KW-0418">Kinase</keyword>
<dbReference type="NCBIfam" id="TIGR02966">
    <property type="entry name" value="phoR_proteo"/>
    <property type="match status" value="1"/>
</dbReference>
<dbReference type="SMART" id="SM00387">
    <property type="entry name" value="HATPase_c"/>
    <property type="match status" value="1"/>
</dbReference>
<dbReference type="GO" id="GO:0004721">
    <property type="term" value="F:phosphoprotein phosphatase activity"/>
    <property type="evidence" value="ECO:0007669"/>
    <property type="project" value="InterPro"/>
</dbReference>
<dbReference type="InterPro" id="IPR021766">
    <property type="entry name" value="PhoR_N"/>
</dbReference>
<dbReference type="InterPro" id="IPR014310">
    <property type="entry name" value="Sig_transdc_His_kinase_PhoR"/>
</dbReference>
<dbReference type="PANTHER" id="PTHR45453">
    <property type="entry name" value="PHOSPHATE REGULON SENSOR PROTEIN PHOR"/>
    <property type="match status" value="1"/>
</dbReference>
<dbReference type="SUPFAM" id="SSF47384">
    <property type="entry name" value="Homodimeric domain of signal transducing histidine kinase"/>
    <property type="match status" value="1"/>
</dbReference>
<dbReference type="Proteomes" id="UP001409585">
    <property type="component" value="Unassembled WGS sequence"/>
</dbReference>
<dbReference type="Gene3D" id="1.10.287.130">
    <property type="match status" value="1"/>
</dbReference>
<keyword evidence="18" id="KW-1185">Reference proteome</keyword>
<dbReference type="FunFam" id="3.30.565.10:FF:000006">
    <property type="entry name" value="Sensor histidine kinase WalK"/>
    <property type="match status" value="1"/>
</dbReference>
<evidence type="ECO:0000256" key="2">
    <source>
        <dbReference type="ARBA" id="ARBA00004236"/>
    </source>
</evidence>
<evidence type="ECO:0000256" key="4">
    <source>
        <dbReference type="ARBA" id="ARBA00022448"/>
    </source>
</evidence>
<sequence>MARGFYSELRRLAGFLVICALAGAILQLLIPGLLLGCVAFMAWHLWQMRLFGIWLSQQGQPPPVNLHGVWDEYAHQIQQQHARQAKERRRLQGMITRVQQTTAAQRDAVILLHSDYTIQWWNQSAHQLLGLRNEDNGKPVFNYIRSPKFVRYLEKGQFTEPLVLASSVDADLFLNYQVSQFGQGEYLVVVRDVSRVQKLEQMRKDFIGNVSHELRTPLTVVRGYLETMSDNSDSLPPVWQKAIGQMESQSKRMTLLIEDLLTLTRLETEDTDYKQTDVDVTALLNLIKTDATGLSGEDGHQVVVDIQHPITLKGVYEELRSCLSNLAFNAIRYSPPGSDIILRARITDEEAIIEVQDHGIGIDAHHIPRLTERFYRVEKSRSLDTGGTGLGLAIVKHVLAHHQGQLRIESRINQGSTFACVFPISRIVDSTASSLPGTEAELNTIDSSD</sequence>
<dbReference type="Pfam" id="PF00512">
    <property type="entry name" value="HisKA"/>
    <property type="match status" value="1"/>
</dbReference>
<keyword evidence="14 15" id="KW-0472">Membrane</keyword>
<evidence type="ECO:0000256" key="11">
    <source>
        <dbReference type="ARBA" id="ARBA00022840"/>
    </source>
</evidence>
<dbReference type="Gene3D" id="3.30.565.10">
    <property type="entry name" value="Histidine kinase-like ATPase, C-terminal domain"/>
    <property type="match status" value="1"/>
</dbReference>
<dbReference type="SUPFAM" id="SSF55874">
    <property type="entry name" value="ATPase domain of HSP90 chaperone/DNA topoisomerase II/histidine kinase"/>
    <property type="match status" value="1"/>
</dbReference>
<accession>A0AAV3TXD1</accession>
<evidence type="ECO:0000256" key="3">
    <source>
        <dbReference type="ARBA" id="ARBA00012438"/>
    </source>
</evidence>